<evidence type="ECO:0000256" key="9">
    <source>
        <dbReference type="ARBA" id="ARBA00023303"/>
    </source>
</evidence>
<feature type="transmembrane region" description="Helical" evidence="11">
    <location>
        <begin position="397"/>
        <end position="416"/>
    </location>
</feature>
<dbReference type="SUPFAM" id="SSF54631">
    <property type="entry name" value="CBS-domain pair"/>
    <property type="match status" value="1"/>
</dbReference>
<dbReference type="PANTHER" id="PTHR43427">
    <property type="entry name" value="CHLORIDE CHANNEL PROTEIN CLC-E"/>
    <property type="match status" value="1"/>
</dbReference>
<dbReference type="InterPro" id="IPR046342">
    <property type="entry name" value="CBS_dom_sf"/>
</dbReference>
<feature type="transmembrane region" description="Helical" evidence="11">
    <location>
        <begin position="269"/>
        <end position="292"/>
    </location>
</feature>
<evidence type="ECO:0000256" key="1">
    <source>
        <dbReference type="ARBA" id="ARBA00004141"/>
    </source>
</evidence>
<evidence type="ECO:0000256" key="5">
    <source>
        <dbReference type="ARBA" id="ARBA00023065"/>
    </source>
</evidence>
<gene>
    <name evidence="13" type="ORF">C4K68_01355</name>
</gene>
<dbReference type="InterPro" id="IPR014743">
    <property type="entry name" value="Cl-channel_core"/>
</dbReference>
<keyword evidence="4 11" id="KW-1133">Transmembrane helix</keyword>
<feature type="transmembrane region" description="Helical" evidence="11">
    <location>
        <begin position="161"/>
        <end position="186"/>
    </location>
</feature>
<organism evidence="13 14">
    <name type="scientific">Proteobacteria bacterium 228</name>
    <dbReference type="NCBI Taxonomy" id="2083153"/>
    <lineage>
        <taxon>Bacteria</taxon>
        <taxon>Pseudomonadati</taxon>
        <taxon>Pseudomonadota</taxon>
    </lineage>
</organism>
<reference evidence="13 14" key="1">
    <citation type="submission" date="2018-02" db="EMBL/GenBank/DDBJ databases">
        <title>novel marine gammaproteobacteria from coastal saline agro ecosystem.</title>
        <authorList>
            <person name="Krishnan R."/>
            <person name="Ramesh Kumar N."/>
        </authorList>
    </citation>
    <scope>NUCLEOTIDE SEQUENCE [LARGE SCALE GENOMIC DNA]</scope>
    <source>
        <strain evidence="13 14">228</strain>
    </source>
</reference>
<dbReference type="Pfam" id="PF00654">
    <property type="entry name" value="Voltage_CLC"/>
    <property type="match status" value="1"/>
</dbReference>
<feature type="transmembrane region" description="Helical" evidence="11">
    <location>
        <begin position="237"/>
        <end position="257"/>
    </location>
</feature>
<dbReference type="InterPro" id="IPR001807">
    <property type="entry name" value="ClC"/>
</dbReference>
<proteinExistence type="predicted"/>
<dbReference type="GO" id="GO:0005254">
    <property type="term" value="F:chloride channel activity"/>
    <property type="evidence" value="ECO:0007669"/>
    <property type="project" value="UniProtKB-KW"/>
</dbReference>
<evidence type="ECO:0000256" key="11">
    <source>
        <dbReference type="SAM" id="Phobius"/>
    </source>
</evidence>
<evidence type="ECO:0000313" key="13">
    <source>
        <dbReference type="EMBL" id="PPC79100.1"/>
    </source>
</evidence>
<dbReference type="PRINTS" id="PR00762">
    <property type="entry name" value="CLCHANNEL"/>
</dbReference>
<keyword evidence="6 11" id="KW-0472">Membrane</keyword>
<keyword evidence="10" id="KW-0129">CBS domain</keyword>
<dbReference type="Gene3D" id="1.10.3080.10">
    <property type="entry name" value="Clc chloride channel"/>
    <property type="match status" value="1"/>
</dbReference>
<evidence type="ECO:0000256" key="10">
    <source>
        <dbReference type="PROSITE-ProRule" id="PRU00703"/>
    </source>
</evidence>
<feature type="transmembrane region" description="Helical" evidence="11">
    <location>
        <begin position="365"/>
        <end position="385"/>
    </location>
</feature>
<keyword evidence="7" id="KW-0869">Chloride channel</keyword>
<evidence type="ECO:0000259" key="12">
    <source>
        <dbReference type="PROSITE" id="PS51371"/>
    </source>
</evidence>
<evidence type="ECO:0000256" key="3">
    <source>
        <dbReference type="ARBA" id="ARBA00022692"/>
    </source>
</evidence>
<dbReference type="Proteomes" id="UP000238196">
    <property type="component" value="Unassembled WGS sequence"/>
</dbReference>
<comment type="caution">
    <text evidence="13">The sequence shown here is derived from an EMBL/GenBank/DDBJ whole genome shotgun (WGS) entry which is preliminary data.</text>
</comment>
<feature type="transmembrane region" description="Helical" evidence="11">
    <location>
        <begin position="198"/>
        <end position="216"/>
    </location>
</feature>
<dbReference type="GO" id="GO:0034707">
    <property type="term" value="C:chloride channel complex"/>
    <property type="evidence" value="ECO:0007669"/>
    <property type="project" value="UniProtKB-KW"/>
</dbReference>
<dbReference type="OrthoDB" id="9767361at2"/>
<protein>
    <submittedName>
        <fullName evidence="13">Chloride channel protein EriC</fullName>
    </submittedName>
</protein>
<dbReference type="PROSITE" id="PS51371">
    <property type="entry name" value="CBS"/>
    <property type="match status" value="1"/>
</dbReference>
<evidence type="ECO:0000313" key="14">
    <source>
        <dbReference type="Proteomes" id="UP000238196"/>
    </source>
</evidence>
<keyword evidence="5" id="KW-0406">Ion transport</keyword>
<evidence type="ECO:0000256" key="2">
    <source>
        <dbReference type="ARBA" id="ARBA00022448"/>
    </source>
</evidence>
<dbReference type="InterPro" id="IPR050368">
    <property type="entry name" value="ClC-type_chloride_channel"/>
</dbReference>
<dbReference type="SUPFAM" id="SSF81340">
    <property type="entry name" value="Clc chloride channel"/>
    <property type="match status" value="1"/>
</dbReference>
<keyword evidence="2" id="KW-0813">Transport</keyword>
<keyword evidence="9" id="KW-0407">Ion channel</keyword>
<dbReference type="AlphaFoldDB" id="A0A2S5KWE7"/>
<evidence type="ECO:0000256" key="4">
    <source>
        <dbReference type="ARBA" id="ARBA00022989"/>
    </source>
</evidence>
<feature type="transmembrane region" description="Helical" evidence="11">
    <location>
        <begin position="333"/>
        <end position="353"/>
    </location>
</feature>
<name>A0A2S5KWE7_9PROT</name>
<comment type="subcellular location">
    <subcellularLocation>
        <location evidence="1">Membrane</location>
        <topology evidence="1">Multi-pass membrane protein</topology>
    </subcellularLocation>
</comment>
<dbReference type="Gene3D" id="3.10.580.10">
    <property type="entry name" value="CBS-domain"/>
    <property type="match status" value="1"/>
</dbReference>
<dbReference type="EMBL" id="PRLP01000005">
    <property type="protein sequence ID" value="PPC79100.1"/>
    <property type="molecule type" value="Genomic_DNA"/>
</dbReference>
<feature type="transmembrane region" description="Helical" evidence="11">
    <location>
        <begin position="21"/>
        <end position="45"/>
    </location>
</feature>
<dbReference type="InterPro" id="IPR000644">
    <property type="entry name" value="CBS_dom"/>
</dbReference>
<keyword evidence="8" id="KW-0868">Chloride</keyword>
<dbReference type="CDD" id="cd00400">
    <property type="entry name" value="Voltage_gated_ClC"/>
    <property type="match status" value="1"/>
</dbReference>
<feature type="transmembrane region" description="Helical" evidence="11">
    <location>
        <begin position="304"/>
        <end position="327"/>
    </location>
</feature>
<feature type="domain" description="CBS" evidence="12">
    <location>
        <begin position="520"/>
        <end position="576"/>
    </location>
</feature>
<evidence type="ECO:0000256" key="6">
    <source>
        <dbReference type="ARBA" id="ARBA00023136"/>
    </source>
</evidence>
<sequence>MLKDVFTLNHFRGRLAHTGALPQLALLGLLSGLATGLVMVIFRFAIELPLEWLLGDPEAFEQLPWVLRGLLPLLGAGVIALILLPFPPSRRRVGVVYVLERLNFHQGYLHGRNAIIQFITGSIAIISGMPGGREGPAVHLGAAICSQLGQRIKVPNNTMRLMVGCGVAAAISASFNTPLAGVLFAMEVVLMEYTVNGFLPVMIASVTAAVMNYLLFSSDVAFIVPELQYRSLTELPFIMLLGVVLGALAAAFCKIVTLCQHLHHWPLSARLFCAGAVAGIAGIVAPQVMGIGYDTISDILQPHLLLSTLLIITVVKLVATAFCFGMGMPMGCIGPILFVGAAAGGALGVIANVGSHQPVGAIGFYAMLGMGSMMGATLQAPLAALTALLELTHNSNIIFPGMLAIVVANLTCTYVFKQKSLFWSLLLSSNQAQRQTPVSQALSRESVAAIMRRGVPLYPYKVSPELAHSMLDHNGLWYLISRDDVPVCLLSTNDLRAFVLAEHAPTQEEDTINLLAIPAIRKDVKAIAIQSTLKEAMDLFNQSGAEALYVTGWNGNIVGAFTRDDLTSYMNNQQTLL</sequence>
<evidence type="ECO:0000256" key="8">
    <source>
        <dbReference type="ARBA" id="ARBA00023214"/>
    </source>
</evidence>
<accession>A0A2S5KWE7</accession>
<keyword evidence="3 11" id="KW-0812">Transmembrane</keyword>
<dbReference type="PANTHER" id="PTHR43427:SF6">
    <property type="entry name" value="CHLORIDE CHANNEL PROTEIN CLC-E"/>
    <property type="match status" value="1"/>
</dbReference>
<feature type="transmembrane region" description="Helical" evidence="11">
    <location>
        <begin position="65"/>
        <end position="84"/>
    </location>
</feature>
<evidence type="ECO:0000256" key="7">
    <source>
        <dbReference type="ARBA" id="ARBA00023173"/>
    </source>
</evidence>